<feature type="region of interest" description="Disordered" evidence="6">
    <location>
        <begin position="1"/>
        <end position="36"/>
    </location>
</feature>
<name>A0A1X7UHN6_AMPQE</name>
<dbReference type="GO" id="GO:0072383">
    <property type="term" value="P:plus-end-directed vesicle transport along microtubule"/>
    <property type="evidence" value="ECO:0007669"/>
    <property type="project" value="TreeGrafter"/>
</dbReference>
<dbReference type="PROSITE" id="PS50866">
    <property type="entry name" value="GOLD"/>
    <property type="match status" value="1"/>
</dbReference>
<dbReference type="InterPro" id="IPR000306">
    <property type="entry name" value="Znf_FYVE"/>
</dbReference>
<dbReference type="EnsemblMetazoa" id="Aqu2.1.27282_001">
    <property type="protein sequence ID" value="Aqu2.1.27282_001"/>
    <property type="gene ID" value="Aqu2.1.27282"/>
</dbReference>
<dbReference type="InParanoid" id="A0A1X7UHN6"/>
<feature type="compositionally biased region" description="Low complexity" evidence="6">
    <location>
        <begin position="8"/>
        <end position="21"/>
    </location>
</feature>
<dbReference type="Pfam" id="PF02759">
    <property type="entry name" value="RUN"/>
    <property type="match status" value="1"/>
</dbReference>
<feature type="region of interest" description="Disordered" evidence="6">
    <location>
        <begin position="222"/>
        <end position="241"/>
    </location>
</feature>
<dbReference type="Gene3D" id="3.30.40.10">
    <property type="entry name" value="Zinc/RING finger domain, C3HC4 (zinc finger)"/>
    <property type="match status" value="1"/>
</dbReference>
<dbReference type="GO" id="GO:0005776">
    <property type="term" value="C:autophagosome"/>
    <property type="evidence" value="ECO:0007669"/>
    <property type="project" value="TreeGrafter"/>
</dbReference>
<evidence type="ECO:0008006" key="12">
    <source>
        <dbReference type="Google" id="ProtNLM"/>
    </source>
</evidence>
<evidence type="ECO:0000256" key="1">
    <source>
        <dbReference type="ARBA" id="ARBA00022723"/>
    </source>
</evidence>
<evidence type="ECO:0000313" key="11">
    <source>
        <dbReference type="Proteomes" id="UP000007879"/>
    </source>
</evidence>
<evidence type="ECO:0000256" key="5">
    <source>
        <dbReference type="SAM" id="Coils"/>
    </source>
</evidence>
<keyword evidence="5" id="KW-0175">Coiled coil</keyword>
<dbReference type="CDD" id="cd17682">
    <property type="entry name" value="RUN_RUFY4_like"/>
    <property type="match status" value="1"/>
</dbReference>
<dbReference type="SMART" id="SM00064">
    <property type="entry name" value="FYVE"/>
    <property type="match status" value="1"/>
</dbReference>
<feature type="domain" description="RUN" evidence="8">
    <location>
        <begin position="75"/>
        <end position="208"/>
    </location>
</feature>
<dbReference type="PROSITE" id="PS50178">
    <property type="entry name" value="ZF_FYVE"/>
    <property type="match status" value="1"/>
</dbReference>
<dbReference type="eggNOG" id="KOG1729">
    <property type="taxonomic scope" value="Eukaryota"/>
</dbReference>
<dbReference type="SUPFAM" id="SSF140741">
    <property type="entry name" value="RUN domain-like"/>
    <property type="match status" value="1"/>
</dbReference>
<proteinExistence type="predicted"/>
<evidence type="ECO:0000256" key="6">
    <source>
        <dbReference type="SAM" id="MobiDB-lite"/>
    </source>
</evidence>
<evidence type="ECO:0000313" key="10">
    <source>
        <dbReference type="EnsemblMetazoa" id="Aqu2.1.27282_001"/>
    </source>
</evidence>
<evidence type="ECO:0000259" key="7">
    <source>
        <dbReference type="PROSITE" id="PS50178"/>
    </source>
</evidence>
<evidence type="ECO:0000259" key="8">
    <source>
        <dbReference type="PROSITE" id="PS50826"/>
    </source>
</evidence>
<reference evidence="10" key="2">
    <citation type="submission" date="2017-05" db="UniProtKB">
        <authorList>
            <consortium name="EnsemblMetazoa"/>
        </authorList>
    </citation>
    <scope>IDENTIFICATION</scope>
</reference>
<protein>
    <recommendedName>
        <fullName evidence="12">FYVE-type domain-containing protein</fullName>
    </recommendedName>
</protein>
<dbReference type="SUPFAM" id="SSF57903">
    <property type="entry name" value="FYVE/PHD zinc finger"/>
    <property type="match status" value="1"/>
</dbReference>
<organism evidence="10">
    <name type="scientific">Amphimedon queenslandica</name>
    <name type="common">Sponge</name>
    <dbReference type="NCBI Taxonomy" id="400682"/>
    <lineage>
        <taxon>Eukaryota</taxon>
        <taxon>Metazoa</taxon>
        <taxon>Porifera</taxon>
        <taxon>Demospongiae</taxon>
        <taxon>Heteroscleromorpha</taxon>
        <taxon>Haplosclerida</taxon>
        <taxon>Niphatidae</taxon>
        <taxon>Amphimedon</taxon>
    </lineage>
</organism>
<dbReference type="EnsemblMetazoa" id="XM_019998534.1">
    <property type="protein sequence ID" value="XP_019854093.1"/>
    <property type="gene ID" value="LOC100632167"/>
</dbReference>
<keyword evidence="11" id="KW-1185">Reference proteome</keyword>
<dbReference type="GO" id="GO:0005764">
    <property type="term" value="C:lysosome"/>
    <property type="evidence" value="ECO:0007669"/>
    <property type="project" value="TreeGrafter"/>
</dbReference>
<reference evidence="11" key="1">
    <citation type="journal article" date="2010" name="Nature">
        <title>The Amphimedon queenslandica genome and the evolution of animal complexity.</title>
        <authorList>
            <person name="Srivastava M."/>
            <person name="Simakov O."/>
            <person name="Chapman J."/>
            <person name="Fahey B."/>
            <person name="Gauthier M.E."/>
            <person name="Mitros T."/>
            <person name="Richards G.S."/>
            <person name="Conaco C."/>
            <person name="Dacre M."/>
            <person name="Hellsten U."/>
            <person name="Larroux C."/>
            <person name="Putnam N.H."/>
            <person name="Stanke M."/>
            <person name="Adamska M."/>
            <person name="Darling A."/>
            <person name="Degnan S.M."/>
            <person name="Oakley T.H."/>
            <person name="Plachetzki D.C."/>
            <person name="Zhai Y."/>
            <person name="Adamski M."/>
            <person name="Calcino A."/>
            <person name="Cummins S.F."/>
            <person name="Goodstein D.M."/>
            <person name="Harris C."/>
            <person name="Jackson D.J."/>
            <person name="Leys S.P."/>
            <person name="Shu S."/>
            <person name="Woodcroft B.J."/>
            <person name="Vervoort M."/>
            <person name="Kosik K.S."/>
            <person name="Manning G."/>
            <person name="Degnan B.M."/>
            <person name="Rokhsar D.S."/>
        </authorList>
    </citation>
    <scope>NUCLEOTIDE SEQUENCE [LARGE SCALE GENOMIC DNA]</scope>
</reference>
<feature type="region of interest" description="Disordered" evidence="6">
    <location>
        <begin position="986"/>
        <end position="1037"/>
    </location>
</feature>
<dbReference type="GO" id="GO:0005770">
    <property type="term" value="C:late endosome"/>
    <property type="evidence" value="ECO:0007669"/>
    <property type="project" value="TreeGrafter"/>
</dbReference>
<dbReference type="InterPro" id="IPR009038">
    <property type="entry name" value="GOLD_dom"/>
</dbReference>
<feature type="compositionally biased region" description="Gly residues" evidence="6">
    <location>
        <begin position="232"/>
        <end position="241"/>
    </location>
</feature>
<dbReference type="KEGG" id="aqu:100632167"/>
<dbReference type="InterPro" id="IPR037213">
    <property type="entry name" value="Run_dom_sf"/>
</dbReference>
<dbReference type="PANTHER" id="PTHR46753:SF2">
    <property type="entry name" value="FYVE AND COILED-COIL DOMAIN-CONTAINING PROTEIN 1"/>
    <property type="match status" value="1"/>
</dbReference>
<dbReference type="InterPro" id="IPR011011">
    <property type="entry name" value="Znf_FYVE_PHD"/>
</dbReference>
<dbReference type="Gene3D" id="2.60.120.680">
    <property type="entry name" value="GOLD domain"/>
    <property type="match status" value="1"/>
</dbReference>
<evidence type="ECO:0000256" key="3">
    <source>
        <dbReference type="ARBA" id="ARBA00022833"/>
    </source>
</evidence>
<sequence length="1141" mass="127587">MSDLLRFSSTAGSSTGASSEAGGIGGVSPGPAVPGVGREETQVQELVSGEDLLKEIEAVVERLKTIYSQTSKPLTDDTIEVSRFCRYLESILRHGQKEKLSFWGERRDYYHYIMENLSGLKNFEQIVKRVQGLSEIVSSQGKGRALVRLCLNEQLLADCVQTSISNVKKTKDWYQSGAVLLVPSLTERLISALYDLYDVTFSLPVDGLDLDDAWPSFIQKSFSEQSPRRTSNGGGGGGGGGVSGLLKKALVTREAKSIDKSMLYKEEYTLERAIEEEPSEIFVRHEVPFDLSLVGSLLEEIRTLLVDEFEGYSHMTNLPSIKVKQLDDISSGLSLLKDYVLTMSSDVTKSMDKRNRLVHQLKQQVFKIEEELKAEQRKAKDLEEEVQSKESDLASTSLQLQVTSDEKRKFWSQVVEQREQISALKEEIAQLKEDKSNMAATPPPSDTEMKQTIEELNETKLRLSSIESANSALSLQVEEERKSKEILENTIRTLKDSHESEMREASGKLSSNQEEIERLNNVLGLSQEELREKDSQLSLCRTEFSEKTRELEEELKALVATREELEKERDSAIEEVKSMQGLVEQETASLRFQLSTTNIQLQQNNESYSKREMQLSELKDQVQQLSDQLTQTRGSLYQKEEANEELRQQLAISDTRWQGLQEEMKSLNEQLTEKTLNRDAVREQFLKKEREWDDQRERMTKEMQRLSGFSTKMSQENEELRKAIQRLLAQKVSLWQHADELEQEQVAKGQWLDSRDVVNCMGCKIIFSMFNRKHHCRSCGKVFCGNCCSHKAQLPSNKDPVRVCAGCYGKIETLRTPQASSLVNPVDEESVSVKPALSNPDTIPSGDGDTTTNTINHINSFPGGVSLNSFLDGSDEPLLSHLRDGGQGSGTYNGKLFSSSQQSSMENSVEYCVEPLLQDDRVEGGDIGGKAITYTVSATDLTAASDPDDEFCVIETMSTKSDNVYPFGTPDSRLDVTALQAKLSKLETGQATPGGSRRDPSSSSTPQLSRFDDSERDGSGEASGKIPGTPGSVIREVNDMEVEGGKTHTVTVMVRTPRTVVLWQFNSQPKGIAVGLKYQESHETETQVEVLPLRRVMSHKTVLTGEYVAQKAGIYSLIFSNAHSKFSGRVLSYKVWTRAPS</sequence>
<accession>A0A1X7UHN6</accession>
<dbReference type="PROSITE" id="PS50826">
    <property type="entry name" value="RUN"/>
    <property type="match status" value="1"/>
</dbReference>
<dbReference type="CDD" id="cd15730">
    <property type="entry name" value="FYVE_EEA1"/>
    <property type="match status" value="1"/>
</dbReference>
<dbReference type="PANTHER" id="PTHR46753">
    <property type="entry name" value="FYVE AND COILED-COIL DOMAIN-CONTAINING PROTEIN 1"/>
    <property type="match status" value="1"/>
</dbReference>
<dbReference type="SMART" id="SM00593">
    <property type="entry name" value="RUN"/>
    <property type="match status" value="1"/>
</dbReference>
<feature type="coiled-coil region" evidence="5">
    <location>
        <begin position="608"/>
        <end position="684"/>
    </location>
</feature>
<feature type="domain" description="FYVE-type" evidence="7">
    <location>
        <begin position="754"/>
        <end position="812"/>
    </location>
</feature>
<keyword evidence="2 4" id="KW-0863">Zinc-finger</keyword>
<feature type="coiled-coil region" evidence="5">
    <location>
        <begin position="358"/>
        <end position="582"/>
    </location>
</feature>
<evidence type="ECO:0000256" key="2">
    <source>
        <dbReference type="ARBA" id="ARBA00022771"/>
    </source>
</evidence>
<dbReference type="GO" id="GO:0008270">
    <property type="term" value="F:zinc ion binding"/>
    <property type="evidence" value="ECO:0007669"/>
    <property type="project" value="UniProtKB-KW"/>
</dbReference>
<feature type="compositionally biased region" description="Polar residues" evidence="6">
    <location>
        <begin position="222"/>
        <end position="231"/>
    </location>
</feature>
<dbReference type="SUPFAM" id="SSF101576">
    <property type="entry name" value="Supernatant protein factor (SPF), C-terminal domain"/>
    <property type="match status" value="1"/>
</dbReference>
<feature type="domain" description="GOLD" evidence="9">
    <location>
        <begin position="1035"/>
        <end position="1137"/>
    </location>
</feature>
<dbReference type="STRING" id="400682.A0A1X7UHN6"/>
<evidence type="ECO:0000256" key="4">
    <source>
        <dbReference type="PROSITE-ProRule" id="PRU00091"/>
    </source>
</evidence>
<dbReference type="InterPro" id="IPR004012">
    <property type="entry name" value="Run_dom"/>
</dbReference>
<dbReference type="InterPro" id="IPR036598">
    <property type="entry name" value="GOLD_dom_sf"/>
</dbReference>
<feature type="compositionally biased region" description="Basic and acidic residues" evidence="6">
    <location>
        <begin position="1010"/>
        <end position="1019"/>
    </location>
</feature>
<dbReference type="InterPro" id="IPR017455">
    <property type="entry name" value="Znf_FYVE-rel"/>
</dbReference>
<dbReference type="Pfam" id="PF01363">
    <property type="entry name" value="FYVE"/>
    <property type="match status" value="1"/>
</dbReference>
<dbReference type="Proteomes" id="UP000007879">
    <property type="component" value="Unassembled WGS sequence"/>
</dbReference>
<dbReference type="AlphaFoldDB" id="A0A1X7UHN6"/>
<evidence type="ECO:0000259" key="9">
    <source>
        <dbReference type="PROSITE" id="PS50866"/>
    </source>
</evidence>
<dbReference type="Gene3D" id="1.20.58.900">
    <property type="match status" value="1"/>
</dbReference>
<dbReference type="InterPro" id="IPR013083">
    <property type="entry name" value="Znf_RING/FYVE/PHD"/>
</dbReference>
<dbReference type="GO" id="GO:1901098">
    <property type="term" value="P:positive regulation of autophagosome maturation"/>
    <property type="evidence" value="ECO:0007669"/>
    <property type="project" value="TreeGrafter"/>
</dbReference>
<gene>
    <name evidence="10" type="primary">100632167</name>
</gene>
<keyword evidence="1" id="KW-0479">Metal-binding</keyword>
<keyword evidence="3" id="KW-0862">Zinc</keyword>
<dbReference type="OrthoDB" id="660555at2759"/>